<dbReference type="Proteomes" id="UP000225740">
    <property type="component" value="Unassembled WGS sequence"/>
</dbReference>
<feature type="domain" description="4Fe-4S ferredoxin-type" evidence="9">
    <location>
        <begin position="359"/>
        <end position="388"/>
    </location>
</feature>
<keyword evidence="1" id="KW-0813">Transport</keyword>
<evidence type="ECO:0000256" key="6">
    <source>
        <dbReference type="ARBA" id="ARBA00023004"/>
    </source>
</evidence>
<feature type="region of interest" description="Disordered" evidence="8">
    <location>
        <begin position="450"/>
        <end position="483"/>
    </location>
</feature>
<evidence type="ECO:0000256" key="5">
    <source>
        <dbReference type="ARBA" id="ARBA00022982"/>
    </source>
</evidence>
<organism evidence="10 11">
    <name type="scientific">Rhodopirellula bahusiensis</name>
    <dbReference type="NCBI Taxonomy" id="2014065"/>
    <lineage>
        <taxon>Bacteria</taxon>
        <taxon>Pseudomonadati</taxon>
        <taxon>Planctomycetota</taxon>
        <taxon>Planctomycetia</taxon>
        <taxon>Pirellulales</taxon>
        <taxon>Pirellulaceae</taxon>
        <taxon>Rhodopirellula</taxon>
    </lineage>
</organism>
<sequence length="483" mass="53871">MNEFQSEVTSLTSTLPIVDHPSAAREFVTNEPRSHWHDDSLWFVRSKRDKQAHSIPEWEYLREQASTIKTHTIAKLPEYLQQFEANATRLGAVVHWAADAEEHNRIVLDLLRRNDTLRIVKSKSMLTEECGLNEYLIDNGIDVVDTDLGERIVQLRGETPSHIVLPAIHIKKEEVGDTFHEHLGTRAGESDPQVLTEAARGHLRGKFLSGEVGITGVNFAIADTGGLVVCTNEGNADLGVSLPRIHIACMGIEKLVPRFQDLSVFTRLLARSATGQPITSYTSHFHGPRDENSELHIVLVDNGRSKIRDSKTFRESLHCIRCGACMNTCPVYRRSGGHSYRATVPGPIGSVLGPAKNAKAHKSLPFACSLCGSCTDVCPVKIPLHHQLLAWRKVLVGKRLVAWNKRMAMKAASFLFQNPPLFAAAGYFGRVALKVLPKALTHNRFNTWAKDRDLPEPPKQSFHEWYAKNRPTASQAVSKEERS</sequence>
<evidence type="ECO:0000256" key="1">
    <source>
        <dbReference type="ARBA" id="ARBA00022448"/>
    </source>
</evidence>
<feature type="compositionally biased region" description="Basic and acidic residues" evidence="8">
    <location>
        <begin position="450"/>
        <end position="467"/>
    </location>
</feature>
<dbReference type="Pfam" id="PF02589">
    <property type="entry name" value="LUD_dom"/>
    <property type="match status" value="1"/>
</dbReference>
<name>A0A2G1W1Y6_9BACT</name>
<dbReference type="InterPro" id="IPR017896">
    <property type="entry name" value="4Fe4S_Fe-S-bd"/>
</dbReference>
<keyword evidence="6" id="KW-0408">Iron</keyword>
<evidence type="ECO:0000256" key="3">
    <source>
        <dbReference type="ARBA" id="ARBA00022723"/>
    </source>
</evidence>
<gene>
    <name evidence="10" type="ORF">CEE69_22705</name>
</gene>
<evidence type="ECO:0000259" key="9">
    <source>
        <dbReference type="PROSITE" id="PS51379"/>
    </source>
</evidence>
<dbReference type="SUPFAM" id="SSF100950">
    <property type="entry name" value="NagB/RpiA/CoA transferase-like"/>
    <property type="match status" value="1"/>
</dbReference>
<evidence type="ECO:0000256" key="4">
    <source>
        <dbReference type="ARBA" id="ARBA00022737"/>
    </source>
</evidence>
<dbReference type="Gene3D" id="1.10.1060.10">
    <property type="entry name" value="Alpha-helical ferredoxin"/>
    <property type="match status" value="1"/>
</dbReference>
<feature type="domain" description="4Fe-4S ferredoxin-type" evidence="9">
    <location>
        <begin position="309"/>
        <end position="339"/>
    </location>
</feature>
<dbReference type="GO" id="GO:0046872">
    <property type="term" value="F:metal ion binding"/>
    <property type="evidence" value="ECO:0007669"/>
    <property type="project" value="UniProtKB-KW"/>
</dbReference>
<dbReference type="PROSITE" id="PS00198">
    <property type="entry name" value="4FE4S_FER_1"/>
    <property type="match status" value="2"/>
</dbReference>
<keyword evidence="11" id="KW-1185">Reference proteome</keyword>
<keyword evidence="5" id="KW-0249">Electron transport</keyword>
<dbReference type="InterPro" id="IPR024185">
    <property type="entry name" value="FTHF_cligase-like_sf"/>
</dbReference>
<keyword evidence="7" id="KW-0411">Iron-sulfur</keyword>
<dbReference type="Pfam" id="PF11870">
    <property type="entry name" value="LutB_C"/>
    <property type="match status" value="1"/>
</dbReference>
<dbReference type="GeneID" id="90610776"/>
<dbReference type="InterPro" id="IPR037171">
    <property type="entry name" value="NagB/RpiA_transferase-like"/>
</dbReference>
<comment type="caution">
    <text evidence="10">The sequence shown here is derived from an EMBL/GenBank/DDBJ whole genome shotgun (WGS) entry which is preliminary data.</text>
</comment>
<evidence type="ECO:0000256" key="2">
    <source>
        <dbReference type="ARBA" id="ARBA00022485"/>
    </source>
</evidence>
<dbReference type="OrthoDB" id="9782337at2"/>
<protein>
    <submittedName>
        <fullName evidence="10">4Fe-4S ferredoxin</fullName>
    </submittedName>
</protein>
<dbReference type="Pfam" id="PF13183">
    <property type="entry name" value="Fer4_8"/>
    <property type="match status" value="1"/>
</dbReference>
<evidence type="ECO:0000313" key="10">
    <source>
        <dbReference type="EMBL" id="PHQ33032.1"/>
    </source>
</evidence>
<dbReference type="InterPro" id="IPR009051">
    <property type="entry name" value="Helical_ferredxn"/>
</dbReference>
<dbReference type="InterPro" id="IPR004452">
    <property type="entry name" value="LutB/LldF"/>
</dbReference>
<dbReference type="AlphaFoldDB" id="A0A2G1W1Y6"/>
<dbReference type="InterPro" id="IPR003741">
    <property type="entry name" value="LUD_dom"/>
</dbReference>
<dbReference type="Gene3D" id="3.40.50.10420">
    <property type="entry name" value="NagB/RpiA/CoA transferase-like"/>
    <property type="match status" value="1"/>
</dbReference>
<dbReference type="PANTHER" id="PTHR47153:SF2">
    <property type="entry name" value="LACTATE UTILIZATION PROTEIN B"/>
    <property type="match status" value="1"/>
</dbReference>
<dbReference type="GO" id="GO:0051539">
    <property type="term" value="F:4 iron, 4 sulfur cluster binding"/>
    <property type="evidence" value="ECO:0007669"/>
    <property type="project" value="UniProtKB-KW"/>
</dbReference>
<dbReference type="PANTHER" id="PTHR47153">
    <property type="entry name" value="LACTATE UTILIZATION PROTEIN B"/>
    <property type="match status" value="1"/>
</dbReference>
<dbReference type="GO" id="GO:0006089">
    <property type="term" value="P:lactate metabolic process"/>
    <property type="evidence" value="ECO:0007669"/>
    <property type="project" value="InterPro"/>
</dbReference>
<proteinExistence type="predicted"/>
<dbReference type="PROSITE" id="PS51379">
    <property type="entry name" value="4FE4S_FER_2"/>
    <property type="match status" value="2"/>
</dbReference>
<dbReference type="InterPro" id="IPR024569">
    <property type="entry name" value="LutB_C"/>
</dbReference>
<evidence type="ECO:0000256" key="8">
    <source>
        <dbReference type="SAM" id="MobiDB-lite"/>
    </source>
</evidence>
<reference evidence="10 11" key="1">
    <citation type="submission" date="2017-06" db="EMBL/GenBank/DDBJ databases">
        <title>Description of Rhodopirellula bahusiensis sp. nov.</title>
        <authorList>
            <person name="Kizina J."/>
            <person name="Harder J."/>
        </authorList>
    </citation>
    <scope>NUCLEOTIDE SEQUENCE [LARGE SCALE GENOMIC DNA]</scope>
    <source>
        <strain evidence="10 11">SWK21</strain>
    </source>
</reference>
<keyword evidence="4" id="KW-0677">Repeat</keyword>
<dbReference type="RefSeq" id="WP_099262930.1">
    <property type="nucleotide sequence ID" value="NZ_NIZW01000020.1"/>
</dbReference>
<keyword evidence="2" id="KW-0004">4Fe-4S</keyword>
<dbReference type="InterPro" id="IPR017900">
    <property type="entry name" value="4Fe4S_Fe_S_CS"/>
</dbReference>
<dbReference type="EMBL" id="NIZW01000020">
    <property type="protein sequence ID" value="PHQ33032.1"/>
    <property type="molecule type" value="Genomic_DNA"/>
</dbReference>
<accession>A0A2G1W1Y6</accession>
<evidence type="ECO:0000256" key="7">
    <source>
        <dbReference type="ARBA" id="ARBA00023014"/>
    </source>
</evidence>
<dbReference type="SUPFAM" id="SSF54862">
    <property type="entry name" value="4Fe-4S ferredoxins"/>
    <property type="match status" value="1"/>
</dbReference>
<keyword evidence="3" id="KW-0479">Metal-binding</keyword>
<evidence type="ECO:0000313" key="11">
    <source>
        <dbReference type="Proteomes" id="UP000225740"/>
    </source>
</evidence>